<comment type="caution">
    <text evidence="1">The sequence shown here is derived from an EMBL/GenBank/DDBJ whole genome shotgun (WGS) entry which is preliminary data.</text>
</comment>
<sequence length="183" mass="19243">MRRLARPLIAAAFVDQGVQLARRAPAHADAWSPLVERVRSPLGLGDTPTATVVRADGAAMAVSALLFGLGRLPRLSAAVMAASLAPAALSEHAFWKADGVDERKRQRTLLLKDLGLVGAALVSAVDTDGKPGLSWRSRRAAKDAGRAGRAAGKLARREARHAARTADRSVRLAGHRVGDKIGV</sequence>
<dbReference type="Proteomes" id="UP000276232">
    <property type="component" value="Unassembled WGS sequence"/>
</dbReference>
<dbReference type="AlphaFoldDB" id="A0A3N1HU69"/>
<dbReference type="InParanoid" id="A0A3N1HU69"/>
<keyword evidence="2" id="KW-1185">Reference proteome</keyword>
<protein>
    <submittedName>
        <fullName evidence="1">Putative membrane protein YphA (DoxX/SURF4 family)</fullName>
    </submittedName>
</protein>
<dbReference type="EMBL" id="RJKN01000001">
    <property type="protein sequence ID" value="ROP46009.1"/>
    <property type="molecule type" value="Genomic_DNA"/>
</dbReference>
<reference evidence="1 2" key="1">
    <citation type="journal article" date="2015" name="Stand. Genomic Sci.">
        <title>Genomic Encyclopedia of Bacterial and Archaeal Type Strains, Phase III: the genomes of soil and plant-associated and newly described type strains.</title>
        <authorList>
            <person name="Whitman W.B."/>
            <person name="Woyke T."/>
            <person name="Klenk H.P."/>
            <person name="Zhou Y."/>
            <person name="Lilburn T.G."/>
            <person name="Beck B.J."/>
            <person name="De Vos P."/>
            <person name="Vandamme P."/>
            <person name="Eisen J.A."/>
            <person name="Garrity G."/>
            <person name="Hugenholtz P."/>
            <person name="Kyrpides N.C."/>
        </authorList>
    </citation>
    <scope>NUCLEOTIDE SEQUENCE [LARGE SCALE GENOMIC DNA]</scope>
    <source>
        <strain evidence="1 2">CECT 7306</strain>
    </source>
</reference>
<proteinExistence type="predicted"/>
<name>A0A3N1HU69_9ACTN</name>
<evidence type="ECO:0000313" key="1">
    <source>
        <dbReference type="EMBL" id="ROP46009.1"/>
    </source>
</evidence>
<gene>
    <name evidence="1" type="ORF">EDC03_0628</name>
</gene>
<accession>A0A3N1HU69</accession>
<organism evidence="1 2">
    <name type="scientific">Pseudokineococcus lusitanus</name>
    <dbReference type="NCBI Taxonomy" id="763993"/>
    <lineage>
        <taxon>Bacteria</taxon>
        <taxon>Bacillati</taxon>
        <taxon>Actinomycetota</taxon>
        <taxon>Actinomycetes</taxon>
        <taxon>Kineosporiales</taxon>
        <taxon>Kineosporiaceae</taxon>
        <taxon>Pseudokineococcus</taxon>
    </lineage>
</organism>
<evidence type="ECO:0000313" key="2">
    <source>
        <dbReference type="Proteomes" id="UP000276232"/>
    </source>
</evidence>